<dbReference type="AlphaFoldDB" id="A0A1E3WBH2"/>
<protein>
    <recommendedName>
        <fullName evidence="4">Peptidase M48 domain-containing protein</fullName>
    </recommendedName>
</protein>
<keyword evidence="1" id="KW-1133">Transmembrane helix</keyword>
<proteinExistence type="predicted"/>
<name>A0A1E3WBH2_9HYPH</name>
<keyword evidence="3" id="KW-1185">Reference proteome</keyword>
<evidence type="ECO:0000313" key="3">
    <source>
        <dbReference type="Proteomes" id="UP000095042"/>
    </source>
</evidence>
<evidence type="ECO:0000313" key="2">
    <source>
        <dbReference type="EMBL" id="ODS03159.1"/>
    </source>
</evidence>
<gene>
    <name evidence="2" type="ORF">AUC71_11190</name>
</gene>
<reference evidence="2 3" key="1">
    <citation type="journal article" date="2016" name="Environ. Microbiol.">
        <title>New Methyloceanibacter diversity from North Sea sediments includes methanotroph containing solely the soluble methane monooxygenase.</title>
        <authorList>
            <person name="Vekeman B."/>
            <person name="Kerckhof F.M."/>
            <person name="Cremers G."/>
            <person name="de Vos P."/>
            <person name="Vandamme P."/>
            <person name="Boon N."/>
            <person name="Op den Camp H.J."/>
            <person name="Heylen K."/>
        </authorList>
    </citation>
    <scope>NUCLEOTIDE SEQUENCE [LARGE SCALE GENOMIC DNA]</scope>
    <source>
        <strain evidence="2 3">R-67177</strain>
    </source>
</reference>
<accession>A0A1E3WBH2</accession>
<keyword evidence="1" id="KW-0812">Transmembrane</keyword>
<evidence type="ECO:0000256" key="1">
    <source>
        <dbReference type="SAM" id="Phobius"/>
    </source>
</evidence>
<evidence type="ECO:0008006" key="4">
    <source>
        <dbReference type="Google" id="ProtNLM"/>
    </source>
</evidence>
<keyword evidence="1" id="KW-0472">Membrane</keyword>
<dbReference type="Proteomes" id="UP000095042">
    <property type="component" value="Unassembled WGS sequence"/>
</dbReference>
<feature type="transmembrane region" description="Helical" evidence="1">
    <location>
        <begin position="21"/>
        <end position="41"/>
    </location>
</feature>
<organism evidence="2 3">
    <name type="scientific">Methyloceanibacter marginalis</name>
    <dbReference type="NCBI Taxonomy" id="1774971"/>
    <lineage>
        <taxon>Bacteria</taxon>
        <taxon>Pseudomonadati</taxon>
        <taxon>Pseudomonadota</taxon>
        <taxon>Alphaproteobacteria</taxon>
        <taxon>Hyphomicrobiales</taxon>
        <taxon>Hyphomicrobiaceae</taxon>
        <taxon>Methyloceanibacter</taxon>
    </lineage>
</organism>
<dbReference type="EMBL" id="LPWD01000159">
    <property type="protein sequence ID" value="ODS03159.1"/>
    <property type="molecule type" value="Genomic_DNA"/>
</dbReference>
<comment type="caution">
    <text evidence="2">The sequence shown here is derived from an EMBL/GenBank/DDBJ whole genome shotgun (WGS) entry which is preliminary data.</text>
</comment>
<sequence>MIRSQKMAPLNQKRRRPIGNRVLVSAMISAMISVLVVLGGAETAERAWAEPLVVPGADQTAGPARRSGVGFEFRRRLSTVDNPYCDIRTYVLPDLPEQASSTTKDDRSVIVIDASTLKSDRPYAHFLMAHECCHHTLGHTRLTQRPLGGLGVQPFYYLRPLLKNMELDADACAVRMLKLTKEPDAIESGRVHMLEFGDRQTGAYYPTGKERAGNIARAAAED</sequence>